<dbReference type="EMBL" id="FMXN01000024">
    <property type="protein sequence ID" value="SDB54330.1"/>
    <property type="molecule type" value="Genomic_DNA"/>
</dbReference>
<gene>
    <name evidence="1" type="ORF">SAMN02927930_02131</name>
</gene>
<organism evidence="1 2">
    <name type="scientific">Pseudidiomarina indica</name>
    <dbReference type="NCBI Taxonomy" id="1159017"/>
    <lineage>
        <taxon>Bacteria</taxon>
        <taxon>Pseudomonadati</taxon>
        <taxon>Pseudomonadota</taxon>
        <taxon>Gammaproteobacteria</taxon>
        <taxon>Alteromonadales</taxon>
        <taxon>Idiomarinaceae</taxon>
        <taxon>Pseudidiomarina</taxon>
    </lineage>
</organism>
<sequence>MDFKKERVNCHNKYPEIVKFKAERKFEEKLGGTNGVTPFIPVQLGYGDDTIYQTCVGHLIDGLEFLPYRPDYMFDHCFKAIDEAGGYFFSNKGIKGIVQGLPGRLLNHSRADWEAITDLLGANIPLMTCRFLVKRICEAHFLTDGNSKQLSDRANHCFGTQFYDEFIKRFALDDAGQATGNISAERINKGASFLKLYLSGKKGTKKSRYSSHKCLDLTDEKNLPTHKSRMELFLSLLLFNMRNERSHGAVLSPFRTSKSSIDRYKSYYFAMLCSYVFCLGAFELRGFGEMTGEKIKRCTEENVRLQLDFFS</sequence>
<evidence type="ECO:0000313" key="2">
    <source>
        <dbReference type="Proteomes" id="UP000199626"/>
    </source>
</evidence>
<reference evidence="2" key="1">
    <citation type="submission" date="2016-10" db="EMBL/GenBank/DDBJ databases">
        <authorList>
            <person name="Varghese N."/>
            <person name="Submissions S."/>
        </authorList>
    </citation>
    <scope>NUCLEOTIDE SEQUENCE [LARGE SCALE GENOMIC DNA]</scope>
    <source>
        <strain evidence="2">CGMCC 1.10824</strain>
    </source>
</reference>
<dbReference type="Proteomes" id="UP000199626">
    <property type="component" value="Unassembled WGS sequence"/>
</dbReference>
<keyword evidence="2" id="KW-1185">Reference proteome</keyword>
<dbReference type="OrthoDB" id="5186531at2"/>
<dbReference type="RefSeq" id="WP_143001102.1">
    <property type="nucleotide sequence ID" value="NZ_FMXN01000024.1"/>
</dbReference>
<proteinExistence type="predicted"/>
<protein>
    <submittedName>
        <fullName evidence="1">Uncharacterized protein</fullName>
    </submittedName>
</protein>
<dbReference type="AlphaFoldDB" id="A0A1G6EAF9"/>
<evidence type="ECO:0000313" key="1">
    <source>
        <dbReference type="EMBL" id="SDB54330.1"/>
    </source>
</evidence>
<accession>A0A1G6EAF9</accession>
<name>A0A1G6EAF9_9GAMM</name>